<dbReference type="Gene3D" id="1.10.287.1890">
    <property type="match status" value="1"/>
</dbReference>
<gene>
    <name evidence="1" type="ORF">LG34_16070</name>
</gene>
<dbReference type="PANTHER" id="PTHR38451">
    <property type="entry name" value="TRNA (ADENINE(22)-N(1))-METHYLTRANSFERASE"/>
    <property type="match status" value="1"/>
</dbReference>
<sequence>MHLSKRLKALANMVTDGNRLADIGTDHGYIPIYLCQTGKIPSALAMDIGKGPLQQAQTHIAEHGLSEQIKTRLSDGMAALQFGEADTILIAGMGGGLVMKILSEGAEKLTGKEELILQPQSEIALVREFLRVRNFQILNEDMILEDGKYYPMMKVSQQKAAEQTKILPQEVADAFGPVLLQKRHPVLKEWLERELRTTNSVIEQLSAQPDHERIRNRMQQVNCKKTLILEALKNYGTESVQSDD</sequence>
<organism evidence="1 2">
    <name type="scientific">Eubacterium ramulus</name>
    <dbReference type="NCBI Taxonomy" id="39490"/>
    <lineage>
        <taxon>Bacteria</taxon>
        <taxon>Bacillati</taxon>
        <taxon>Bacillota</taxon>
        <taxon>Clostridia</taxon>
        <taxon>Eubacteriales</taxon>
        <taxon>Eubacteriaceae</taxon>
        <taxon>Eubacterium</taxon>
    </lineage>
</organism>
<dbReference type="PANTHER" id="PTHR38451:SF1">
    <property type="entry name" value="TRNA (ADENINE(22)-N(1))-METHYLTRANSFERASE"/>
    <property type="match status" value="1"/>
</dbReference>
<dbReference type="Pfam" id="PF04816">
    <property type="entry name" value="TrmK"/>
    <property type="match status" value="1"/>
</dbReference>
<dbReference type="SUPFAM" id="SSF53335">
    <property type="entry name" value="S-adenosyl-L-methionine-dependent methyltransferases"/>
    <property type="match status" value="1"/>
</dbReference>
<dbReference type="Gene3D" id="3.40.50.150">
    <property type="entry name" value="Vaccinia Virus protein VP39"/>
    <property type="match status" value="1"/>
</dbReference>
<proteinExistence type="predicted"/>
<accession>A0A2V1JMZ8</accession>
<evidence type="ECO:0000313" key="2">
    <source>
        <dbReference type="Proteomes" id="UP000245288"/>
    </source>
</evidence>
<dbReference type="AlphaFoldDB" id="A0A2V1JMZ8"/>
<comment type="caution">
    <text evidence="1">The sequence shown here is derived from an EMBL/GenBank/DDBJ whole genome shotgun (WGS) entry which is preliminary data.</text>
</comment>
<keyword evidence="2" id="KW-1185">Reference proteome</keyword>
<name>A0A2V1JMZ8_EUBRA</name>
<reference evidence="1 2" key="1">
    <citation type="submission" date="2014-09" db="EMBL/GenBank/DDBJ databases">
        <title>Butyrate-producing bacteria isolated from human gut.</title>
        <authorList>
            <person name="Zhang Q."/>
            <person name="Zhao L."/>
        </authorList>
    </citation>
    <scope>NUCLEOTIDE SEQUENCE [LARGE SCALE GENOMIC DNA]</scope>
    <source>
        <strain evidence="1 2">21</strain>
    </source>
</reference>
<dbReference type="PIRSF" id="PIRSF018637">
    <property type="entry name" value="TrmK"/>
    <property type="match status" value="1"/>
</dbReference>
<dbReference type="InterPro" id="IPR006901">
    <property type="entry name" value="TrmK"/>
</dbReference>
<protein>
    <recommendedName>
        <fullName evidence="3">SAM-dependent methyltransferase</fullName>
    </recommendedName>
</protein>
<evidence type="ECO:0000313" key="1">
    <source>
        <dbReference type="EMBL" id="PWE85416.1"/>
    </source>
</evidence>
<dbReference type="InterPro" id="IPR029063">
    <property type="entry name" value="SAM-dependent_MTases_sf"/>
</dbReference>
<dbReference type="GO" id="GO:0160105">
    <property type="term" value="F:tRNA (adenine(22)-N1)-methyltransferase activity"/>
    <property type="evidence" value="ECO:0007669"/>
    <property type="project" value="InterPro"/>
</dbReference>
<evidence type="ECO:0008006" key="3">
    <source>
        <dbReference type="Google" id="ProtNLM"/>
    </source>
</evidence>
<dbReference type="EMBL" id="JRFU01000205">
    <property type="protein sequence ID" value="PWE85416.1"/>
    <property type="molecule type" value="Genomic_DNA"/>
</dbReference>
<dbReference type="Proteomes" id="UP000245288">
    <property type="component" value="Unassembled WGS sequence"/>
</dbReference>